<accession>A0AAV4N8A5</accession>
<evidence type="ECO:0000313" key="2">
    <source>
        <dbReference type="Proteomes" id="UP001054945"/>
    </source>
</evidence>
<dbReference type="AlphaFoldDB" id="A0AAV4N8A5"/>
<dbReference type="Proteomes" id="UP001054945">
    <property type="component" value="Unassembled WGS sequence"/>
</dbReference>
<protein>
    <submittedName>
        <fullName evidence="1">Uncharacterized protein</fullName>
    </submittedName>
</protein>
<dbReference type="EMBL" id="BPLR01020644">
    <property type="protein sequence ID" value="GIX81009.1"/>
    <property type="molecule type" value="Genomic_DNA"/>
</dbReference>
<organism evidence="1 2">
    <name type="scientific">Caerostris extrusa</name>
    <name type="common">Bark spider</name>
    <name type="synonym">Caerostris bankana</name>
    <dbReference type="NCBI Taxonomy" id="172846"/>
    <lineage>
        <taxon>Eukaryota</taxon>
        <taxon>Metazoa</taxon>
        <taxon>Ecdysozoa</taxon>
        <taxon>Arthropoda</taxon>
        <taxon>Chelicerata</taxon>
        <taxon>Arachnida</taxon>
        <taxon>Araneae</taxon>
        <taxon>Araneomorphae</taxon>
        <taxon>Entelegynae</taxon>
        <taxon>Araneoidea</taxon>
        <taxon>Araneidae</taxon>
        <taxon>Caerostris</taxon>
    </lineage>
</organism>
<evidence type="ECO:0000313" key="1">
    <source>
        <dbReference type="EMBL" id="GIX81009.1"/>
    </source>
</evidence>
<comment type="caution">
    <text evidence="1">The sequence shown here is derived from an EMBL/GenBank/DDBJ whole genome shotgun (WGS) entry which is preliminary data.</text>
</comment>
<keyword evidence="2" id="KW-1185">Reference proteome</keyword>
<proteinExistence type="predicted"/>
<name>A0AAV4N8A5_CAEEX</name>
<sequence length="109" mass="11925">MYFLAIILTKNRNDNDIIVKNRSDGMIFDPGISAAESSERVKRFGERMLTAAPNPCQLAEFISVRPPVAALAGEGTRVPPLLLDLLSSPRENSALALLYLLLSRDLNIG</sequence>
<reference evidence="1 2" key="1">
    <citation type="submission" date="2021-06" db="EMBL/GenBank/DDBJ databases">
        <title>Caerostris extrusa draft genome.</title>
        <authorList>
            <person name="Kono N."/>
            <person name="Arakawa K."/>
        </authorList>
    </citation>
    <scope>NUCLEOTIDE SEQUENCE [LARGE SCALE GENOMIC DNA]</scope>
</reference>
<gene>
    <name evidence="1" type="ORF">CEXT_168481</name>
</gene>